<evidence type="ECO:0000256" key="2">
    <source>
        <dbReference type="SAM" id="SignalP"/>
    </source>
</evidence>
<reference evidence="5" key="1">
    <citation type="submission" date="2013-08" db="EMBL/GenBank/DDBJ databases">
        <title>Genome sequencing of Arenimonas donghaensis.</title>
        <authorList>
            <person name="Chen F."/>
            <person name="Wang G."/>
        </authorList>
    </citation>
    <scope>NUCLEOTIDE SEQUENCE [LARGE SCALE GENOMIC DNA]</scope>
    <source>
        <strain evidence="5">HO3-R19</strain>
    </source>
</reference>
<dbReference type="InterPro" id="IPR051043">
    <property type="entry name" value="Sulfatase_Mod_Factor_Kinase"/>
</dbReference>
<sequence length="646" mass="69803">MTKLARILPVGLLAALLLAACGGESESDPTTAGTPAAPVTVDPEELEREVVLAPRPEEVDVPAWTPDVPAVAGDGIRRALAAARDAEAQGRLFVPPADLAGVPPAQTAPDAPGDVSAEAAPAPDPEPGAMEWLLGVLATDGDNAEALAGVERILAEVLRRGRVALTEGRFVDAERAERLAARAQPQHPDLAAYREALAAARRAQDAVHLAEARAAANRIFKPEGEGAVAAYRSALRAFPDYLPASDGLARLQARHLDRALAAAQNGDYPASERLQSEAARIVPDSAAMQDMLARIVELRQARTETLLAQGHAAVDALDLELAARRLEEAEQVSLQAQGLDSLRERIELARHYGHFRPGQVFREPLASGGEAPEMVVLAYGEFRMGSPEDERGRLENEGPRHTVSFERGFAIARNETTVADFRAFVEASGHRSLATRRGRSTVYDEKGGVMGEHGRVDWRRDYAGAPAKPDLPVVHVAFEDAQAYAAWLSAQTGQRYRLPSEAEFEYALRAGRDEAWPWGNGTPTRVVGNLTGDGDQSRLKRQWANAIPGYDDGHWGPAPVRSYPAEAFGTFDLVGNVSEWVLDCWHDSYRRAPRDGSAWVNPGCSDRVIRGASWASSLDRARSAYRQSTPADTTNARLGFRVVREL</sequence>
<feature type="region of interest" description="Disordered" evidence="1">
    <location>
        <begin position="23"/>
        <end position="44"/>
    </location>
</feature>
<dbReference type="OrthoDB" id="9768004at2"/>
<proteinExistence type="predicted"/>
<feature type="region of interest" description="Disordered" evidence="1">
    <location>
        <begin position="100"/>
        <end position="123"/>
    </location>
</feature>
<dbReference type="PANTHER" id="PTHR23150:SF35">
    <property type="entry name" value="BLL6746 PROTEIN"/>
    <property type="match status" value="1"/>
</dbReference>
<dbReference type="Gene3D" id="3.90.1580.10">
    <property type="entry name" value="paralog of FGE (formylglycine-generating enzyme)"/>
    <property type="match status" value="1"/>
</dbReference>
<dbReference type="Pfam" id="PF03781">
    <property type="entry name" value="FGE-sulfatase"/>
    <property type="match status" value="1"/>
</dbReference>
<gene>
    <name evidence="4" type="ORF">N788_00210</name>
</gene>
<dbReference type="AlphaFoldDB" id="A0A087ML25"/>
<comment type="caution">
    <text evidence="4">The sequence shown here is derived from an EMBL/GenBank/DDBJ whole genome shotgun (WGS) entry which is preliminary data.</text>
</comment>
<name>A0A087ML25_9GAMM</name>
<evidence type="ECO:0000256" key="1">
    <source>
        <dbReference type="SAM" id="MobiDB-lite"/>
    </source>
</evidence>
<dbReference type="PANTHER" id="PTHR23150">
    <property type="entry name" value="SULFATASE MODIFYING FACTOR 1, 2"/>
    <property type="match status" value="1"/>
</dbReference>
<dbReference type="InterPro" id="IPR005532">
    <property type="entry name" value="SUMF_dom"/>
</dbReference>
<dbReference type="STRING" id="1121014.N788_00210"/>
<dbReference type="InterPro" id="IPR016187">
    <property type="entry name" value="CTDL_fold"/>
</dbReference>
<dbReference type="SUPFAM" id="SSF56436">
    <property type="entry name" value="C-type lectin-like"/>
    <property type="match status" value="1"/>
</dbReference>
<keyword evidence="2" id="KW-0732">Signal</keyword>
<feature type="signal peptide" evidence="2">
    <location>
        <begin position="1"/>
        <end position="19"/>
    </location>
</feature>
<keyword evidence="5" id="KW-1185">Reference proteome</keyword>
<dbReference type="PROSITE" id="PS51257">
    <property type="entry name" value="PROKAR_LIPOPROTEIN"/>
    <property type="match status" value="1"/>
</dbReference>
<accession>A0A087ML25</accession>
<dbReference type="GO" id="GO:0120147">
    <property type="term" value="F:formylglycine-generating oxidase activity"/>
    <property type="evidence" value="ECO:0007669"/>
    <property type="project" value="TreeGrafter"/>
</dbReference>
<feature type="domain" description="Sulfatase-modifying factor enzyme-like" evidence="3">
    <location>
        <begin position="371"/>
        <end position="644"/>
    </location>
</feature>
<feature type="chain" id="PRO_5001826448" description="Sulfatase-modifying factor enzyme-like domain-containing protein" evidence="2">
    <location>
        <begin position="20"/>
        <end position="646"/>
    </location>
</feature>
<dbReference type="Proteomes" id="UP000029085">
    <property type="component" value="Unassembled WGS sequence"/>
</dbReference>
<dbReference type="InterPro" id="IPR042095">
    <property type="entry name" value="SUMF_sf"/>
</dbReference>
<evidence type="ECO:0000259" key="3">
    <source>
        <dbReference type="Pfam" id="PF03781"/>
    </source>
</evidence>
<organism evidence="4 5">
    <name type="scientific">Arenimonas donghaensis DSM 18148 = HO3-R19</name>
    <dbReference type="NCBI Taxonomy" id="1121014"/>
    <lineage>
        <taxon>Bacteria</taxon>
        <taxon>Pseudomonadati</taxon>
        <taxon>Pseudomonadota</taxon>
        <taxon>Gammaproteobacteria</taxon>
        <taxon>Lysobacterales</taxon>
        <taxon>Lysobacteraceae</taxon>
        <taxon>Arenimonas</taxon>
    </lineage>
</organism>
<dbReference type="EMBL" id="AVCJ01000001">
    <property type="protein sequence ID" value="KFL37578.1"/>
    <property type="molecule type" value="Genomic_DNA"/>
</dbReference>
<evidence type="ECO:0000313" key="5">
    <source>
        <dbReference type="Proteomes" id="UP000029085"/>
    </source>
</evidence>
<evidence type="ECO:0000313" key="4">
    <source>
        <dbReference type="EMBL" id="KFL37578.1"/>
    </source>
</evidence>
<dbReference type="RefSeq" id="WP_034219803.1">
    <property type="nucleotide sequence ID" value="NZ_AVCJ01000001.1"/>
</dbReference>
<dbReference type="PATRIC" id="fig|1121014.3.peg.40"/>
<reference evidence="4 5" key="2">
    <citation type="journal article" date="2015" name="Stand. Genomic Sci.">
        <title>High quality draft genomic sequence of Arenimonas donghaensis DSM 18148(T).</title>
        <authorList>
            <person name="Chen F."/>
            <person name="Wang H."/>
            <person name="Cao Y."/>
            <person name="Li X."/>
            <person name="Wang G."/>
        </authorList>
    </citation>
    <scope>NUCLEOTIDE SEQUENCE [LARGE SCALE GENOMIC DNA]</scope>
    <source>
        <strain evidence="4 5">HO3-R19</strain>
    </source>
</reference>
<feature type="compositionally biased region" description="Low complexity" evidence="1">
    <location>
        <begin position="28"/>
        <end position="41"/>
    </location>
</feature>
<protein>
    <recommendedName>
        <fullName evidence="3">Sulfatase-modifying factor enzyme-like domain-containing protein</fullName>
    </recommendedName>
</protein>